<dbReference type="Proteomes" id="UP000264141">
    <property type="component" value="Unassembled WGS sequence"/>
</dbReference>
<comment type="subcellular location">
    <subcellularLocation>
        <location evidence="6">Cell membrane</location>
        <topology evidence="6">Multi-pass membrane protein</topology>
    </subcellularLocation>
    <subcellularLocation>
        <location evidence="1">Endomembrane system</location>
        <topology evidence="1">Multi-pass membrane protein</topology>
    </subcellularLocation>
    <subcellularLocation>
        <location evidence="7">Membrane</location>
        <topology evidence="7">Multi-pass membrane protein</topology>
    </subcellularLocation>
</comment>
<evidence type="ECO:0000313" key="10">
    <source>
        <dbReference type="Proteomes" id="UP000264141"/>
    </source>
</evidence>
<proteinExistence type="inferred from homology"/>
<dbReference type="AlphaFoldDB" id="A0A3D1JGA8"/>
<keyword evidence="6" id="KW-1278">Translocase</keyword>
<feature type="transmembrane region" description="Helical" evidence="6">
    <location>
        <begin position="294"/>
        <end position="316"/>
    </location>
</feature>
<feature type="transmembrane region" description="Helical" evidence="6">
    <location>
        <begin position="6"/>
        <end position="25"/>
    </location>
</feature>
<keyword evidence="6" id="KW-0830">Ubiquinone</keyword>
<evidence type="ECO:0000259" key="8">
    <source>
        <dbReference type="Pfam" id="PF00361"/>
    </source>
</evidence>
<comment type="caution">
    <text evidence="9">The sequence shown here is derived from an EMBL/GenBank/DDBJ whole genome shotgun (WGS) entry which is preliminary data.</text>
</comment>
<dbReference type="HAMAP" id="MF_00445">
    <property type="entry name" value="NDH1_NuoN_1"/>
    <property type="match status" value="1"/>
</dbReference>
<feature type="transmembrane region" description="Helical" evidence="6">
    <location>
        <begin position="322"/>
        <end position="343"/>
    </location>
</feature>
<evidence type="ECO:0000256" key="4">
    <source>
        <dbReference type="ARBA" id="ARBA00022989"/>
    </source>
</evidence>
<keyword evidence="5 6" id="KW-0472">Membrane</keyword>
<dbReference type="Pfam" id="PF00361">
    <property type="entry name" value="Proton_antipo_M"/>
    <property type="match status" value="1"/>
</dbReference>
<dbReference type="GO" id="GO:0048038">
    <property type="term" value="F:quinone binding"/>
    <property type="evidence" value="ECO:0007669"/>
    <property type="project" value="UniProtKB-KW"/>
</dbReference>
<organism evidence="9 10">
    <name type="scientific">Anaerolinea thermolimosa</name>
    <dbReference type="NCBI Taxonomy" id="229919"/>
    <lineage>
        <taxon>Bacteria</taxon>
        <taxon>Bacillati</taxon>
        <taxon>Chloroflexota</taxon>
        <taxon>Anaerolineae</taxon>
        <taxon>Anaerolineales</taxon>
        <taxon>Anaerolineaceae</taxon>
        <taxon>Anaerolinea</taxon>
    </lineage>
</organism>
<comment type="subunit">
    <text evidence="6">NDH-1 is composed of 14 different subunits. Subunits NuoA, H, J, K, L, M, N constitute the membrane sector of the complex.</text>
</comment>
<dbReference type="GO" id="GO:0050136">
    <property type="term" value="F:NADH dehydrogenase (quinone) (non-electrogenic) activity"/>
    <property type="evidence" value="ECO:0007669"/>
    <property type="project" value="UniProtKB-UniRule"/>
</dbReference>
<evidence type="ECO:0000256" key="3">
    <source>
        <dbReference type="ARBA" id="ARBA00022692"/>
    </source>
</evidence>
<keyword evidence="6" id="KW-0813">Transport</keyword>
<dbReference type="NCBIfam" id="TIGR01770">
    <property type="entry name" value="NDH_I_N"/>
    <property type="match status" value="1"/>
</dbReference>
<dbReference type="GO" id="GO:0012505">
    <property type="term" value="C:endomembrane system"/>
    <property type="evidence" value="ECO:0007669"/>
    <property type="project" value="UniProtKB-SubCell"/>
</dbReference>
<feature type="transmembrane region" description="Helical" evidence="6">
    <location>
        <begin position="404"/>
        <end position="424"/>
    </location>
</feature>
<evidence type="ECO:0000313" key="9">
    <source>
        <dbReference type="EMBL" id="HCE17619.1"/>
    </source>
</evidence>
<keyword evidence="2 6" id="KW-1003">Cell membrane</keyword>
<evidence type="ECO:0000256" key="7">
    <source>
        <dbReference type="RuleBase" id="RU000320"/>
    </source>
</evidence>
<keyword evidence="4 6" id="KW-1133">Transmembrane helix</keyword>
<keyword evidence="6" id="KW-0874">Quinone</keyword>
<evidence type="ECO:0000256" key="2">
    <source>
        <dbReference type="ARBA" id="ARBA00022475"/>
    </source>
</evidence>
<gene>
    <name evidence="6" type="primary">nuoN</name>
    <name evidence="9" type="ORF">DEQ80_07145</name>
</gene>
<feature type="transmembrane region" description="Helical" evidence="6">
    <location>
        <begin position="157"/>
        <end position="178"/>
    </location>
</feature>
<feature type="transmembrane region" description="Helical" evidence="6">
    <location>
        <begin position="198"/>
        <end position="223"/>
    </location>
</feature>
<comment type="function">
    <text evidence="6">NDH-1 shuttles electrons from NADH, via FMN and iron-sulfur (Fe-S) centers, to quinones in the respiratory chain. The immediate electron acceptor for the enzyme in this species is believed to be ubiquinone. Couples the redox reaction to proton translocation (for every two electrons transferred, four hydrogen ions are translocated across the cytoplasmic membrane), and thus conserves the redox energy in a proton gradient.</text>
</comment>
<feature type="transmembrane region" description="Helical" evidence="6">
    <location>
        <begin position="445"/>
        <end position="468"/>
    </location>
</feature>
<keyword evidence="3 6" id="KW-0812">Transmembrane</keyword>
<dbReference type="EC" id="7.1.1.-" evidence="6"/>
<comment type="similarity">
    <text evidence="6">Belongs to the complex I subunit 2 family.</text>
</comment>
<feature type="transmembrane region" description="Helical" evidence="6">
    <location>
        <begin position="265"/>
        <end position="285"/>
    </location>
</feature>
<feature type="transmembrane region" description="Helical" evidence="6">
    <location>
        <begin position="102"/>
        <end position="119"/>
    </location>
</feature>
<dbReference type="InterPro" id="IPR001750">
    <property type="entry name" value="ND/Mrp_TM"/>
</dbReference>
<dbReference type="OrthoDB" id="9807568at2"/>
<comment type="catalytic activity">
    <reaction evidence="6">
        <text>a quinone + NADH + 5 H(+)(in) = a quinol + NAD(+) + 4 H(+)(out)</text>
        <dbReference type="Rhea" id="RHEA:57888"/>
        <dbReference type="ChEBI" id="CHEBI:15378"/>
        <dbReference type="ChEBI" id="CHEBI:24646"/>
        <dbReference type="ChEBI" id="CHEBI:57540"/>
        <dbReference type="ChEBI" id="CHEBI:57945"/>
        <dbReference type="ChEBI" id="CHEBI:132124"/>
    </reaction>
</comment>
<evidence type="ECO:0000256" key="5">
    <source>
        <dbReference type="ARBA" id="ARBA00023136"/>
    </source>
</evidence>
<feature type="transmembrane region" description="Helical" evidence="6">
    <location>
        <begin position="70"/>
        <end position="90"/>
    </location>
</feature>
<dbReference type="GO" id="GO:0005886">
    <property type="term" value="C:plasma membrane"/>
    <property type="evidence" value="ECO:0007669"/>
    <property type="project" value="UniProtKB-SubCell"/>
</dbReference>
<protein>
    <recommendedName>
        <fullName evidence="6">NADH-quinone oxidoreductase subunit N</fullName>
        <ecNumber evidence="6">7.1.1.-</ecNumber>
    </recommendedName>
    <alternativeName>
        <fullName evidence="6">NADH dehydrogenase I subunit N</fullName>
    </alternativeName>
    <alternativeName>
        <fullName evidence="6">NDH-1 subunit N</fullName>
    </alternativeName>
</protein>
<feature type="transmembrane region" description="Helical" evidence="6">
    <location>
        <begin position="364"/>
        <end position="384"/>
    </location>
</feature>
<evidence type="ECO:0000256" key="1">
    <source>
        <dbReference type="ARBA" id="ARBA00004127"/>
    </source>
</evidence>
<dbReference type="EMBL" id="DPBP01000029">
    <property type="protein sequence ID" value="HCE17619.1"/>
    <property type="molecule type" value="Genomic_DNA"/>
</dbReference>
<accession>A0A3D1JGA8</accession>
<dbReference type="PANTHER" id="PTHR22773">
    <property type="entry name" value="NADH DEHYDROGENASE"/>
    <property type="match status" value="1"/>
</dbReference>
<dbReference type="GO" id="GO:0008137">
    <property type="term" value="F:NADH dehydrogenase (ubiquinone) activity"/>
    <property type="evidence" value="ECO:0007669"/>
    <property type="project" value="InterPro"/>
</dbReference>
<evidence type="ECO:0000256" key="6">
    <source>
        <dbReference type="HAMAP-Rule" id="MF_00445"/>
    </source>
</evidence>
<keyword evidence="6" id="KW-0520">NAD</keyword>
<dbReference type="GO" id="GO:0042773">
    <property type="term" value="P:ATP synthesis coupled electron transport"/>
    <property type="evidence" value="ECO:0007669"/>
    <property type="project" value="InterPro"/>
</dbReference>
<sequence>MLLAILPECLLVLLAAMILVADLVFPRDQRSAFGWLTACGFILVALMAVLFSRPGETPEFIFGGMLRHDWASFTFRLIFLLGASVTALFASDEPTDRRFGEFYFLMVIATLGMSLMASSANLIMLFLAIETTSLPLYILAGFRILDQKSVEAGIKYMLYGAMTSAVMLYGFSLLWGFTGTASLYEIARQFQVMDRASLLLGGAVLLVLVGFGFKISAVPFHFWAPDVYEGAPTPVAGFLSTASKAAGFAVLVRVLLAVFPAATPFWAVVVGLLAAGSMLVGNILAMSQRNIKRLLAYSSIAQAGYILVGLAAHSPLGTAGTVYYLASYLVTNLAAFGIVWLVGREVGSDDLDAYAGLGKRNPTVALAMLIALLSLGGIPPLSGFFGKLLVFGAAVQAGVQGESWLIALAFVGVLTSVVGLYYYLNVMKTLYRPGVDEHSLRVSSAWRVALLVCVAGMLFLGTIFTPMFQLAVAATGGWF</sequence>
<feature type="transmembrane region" description="Helical" evidence="6">
    <location>
        <begin position="32"/>
        <end position="50"/>
    </location>
</feature>
<dbReference type="STRING" id="229919.GCA_001050195_00644"/>
<feature type="domain" description="NADH:quinone oxidoreductase/Mrp antiporter transmembrane" evidence="8">
    <location>
        <begin position="119"/>
        <end position="408"/>
    </location>
</feature>
<name>A0A3D1JGA8_9CHLR</name>
<dbReference type="InterPro" id="IPR010096">
    <property type="entry name" value="NADH-Q_OxRdtase_suN/2"/>
</dbReference>
<reference evidence="9 10" key="1">
    <citation type="journal article" date="2018" name="Nat. Biotechnol.">
        <title>A standardized bacterial taxonomy based on genome phylogeny substantially revises the tree of life.</title>
        <authorList>
            <person name="Parks D.H."/>
            <person name="Chuvochina M."/>
            <person name="Waite D.W."/>
            <person name="Rinke C."/>
            <person name="Skarshewski A."/>
            <person name="Chaumeil P.A."/>
            <person name="Hugenholtz P."/>
        </authorList>
    </citation>
    <scope>NUCLEOTIDE SEQUENCE [LARGE SCALE GENOMIC DNA]</scope>
    <source>
        <strain evidence="9">UBA8781</strain>
    </source>
</reference>